<dbReference type="SMART" id="SM00421">
    <property type="entry name" value="HTH_LUXR"/>
    <property type="match status" value="1"/>
</dbReference>
<dbReference type="SUPFAM" id="SSF52172">
    <property type="entry name" value="CheY-like"/>
    <property type="match status" value="1"/>
</dbReference>
<dbReference type="InterPro" id="IPR058245">
    <property type="entry name" value="NreC/VraR/RcsB-like_REC"/>
</dbReference>
<feature type="modified residue" description="4-aspartylphosphate" evidence="5">
    <location>
        <position position="65"/>
    </location>
</feature>
<evidence type="ECO:0000259" key="7">
    <source>
        <dbReference type="PROSITE" id="PS50110"/>
    </source>
</evidence>
<keyword evidence="9" id="KW-1185">Reference proteome</keyword>
<dbReference type="PROSITE" id="PS50043">
    <property type="entry name" value="HTH_LUXR_2"/>
    <property type="match status" value="1"/>
</dbReference>
<keyword evidence="1 5" id="KW-0597">Phosphoprotein</keyword>
<dbReference type="RefSeq" id="WP_243568742.1">
    <property type="nucleotide sequence ID" value="NZ_BAAARD010000006.1"/>
</dbReference>
<dbReference type="SUPFAM" id="SSF46894">
    <property type="entry name" value="C-terminal effector domain of the bipartite response regulators"/>
    <property type="match status" value="1"/>
</dbReference>
<dbReference type="EMBL" id="CP094533">
    <property type="protein sequence ID" value="UOE25890.1"/>
    <property type="molecule type" value="Genomic_DNA"/>
</dbReference>
<dbReference type="InterPro" id="IPR000792">
    <property type="entry name" value="Tscrpt_reg_LuxR_C"/>
</dbReference>
<dbReference type="InterPro" id="IPR039420">
    <property type="entry name" value="WalR-like"/>
</dbReference>
<evidence type="ECO:0000313" key="9">
    <source>
        <dbReference type="Proteomes" id="UP000831304"/>
    </source>
</evidence>
<protein>
    <submittedName>
        <fullName evidence="8">Response regulator transcription factor</fullName>
    </submittedName>
</protein>
<accession>A0ABY4AYH6</accession>
<dbReference type="Pfam" id="PF00072">
    <property type="entry name" value="Response_reg"/>
    <property type="match status" value="1"/>
</dbReference>
<dbReference type="Pfam" id="PF00196">
    <property type="entry name" value="GerE"/>
    <property type="match status" value="1"/>
</dbReference>
<dbReference type="InterPro" id="IPR001789">
    <property type="entry name" value="Sig_transdc_resp-reg_receiver"/>
</dbReference>
<dbReference type="CDD" id="cd17535">
    <property type="entry name" value="REC_NarL-like"/>
    <property type="match status" value="1"/>
</dbReference>
<organism evidence="8 9">
    <name type="scientific">Agromyces soli</name>
    <dbReference type="NCBI Taxonomy" id="659012"/>
    <lineage>
        <taxon>Bacteria</taxon>
        <taxon>Bacillati</taxon>
        <taxon>Actinomycetota</taxon>
        <taxon>Actinomycetes</taxon>
        <taxon>Micrococcales</taxon>
        <taxon>Microbacteriaceae</taxon>
        <taxon>Agromyces</taxon>
    </lineage>
</organism>
<keyword evidence="4" id="KW-0804">Transcription</keyword>
<evidence type="ECO:0000256" key="1">
    <source>
        <dbReference type="ARBA" id="ARBA00022553"/>
    </source>
</evidence>
<evidence type="ECO:0000256" key="3">
    <source>
        <dbReference type="ARBA" id="ARBA00023125"/>
    </source>
</evidence>
<keyword evidence="2" id="KW-0805">Transcription regulation</keyword>
<evidence type="ECO:0000256" key="4">
    <source>
        <dbReference type="ARBA" id="ARBA00023163"/>
    </source>
</evidence>
<dbReference type="PROSITE" id="PS50110">
    <property type="entry name" value="RESPONSE_REGULATORY"/>
    <property type="match status" value="1"/>
</dbReference>
<dbReference type="PANTHER" id="PTHR43214">
    <property type="entry name" value="TWO-COMPONENT RESPONSE REGULATOR"/>
    <property type="match status" value="1"/>
</dbReference>
<evidence type="ECO:0000313" key="8">
    <source>
        <dbReference type="EMBL" id="UOE25890.1"/>
    </source>
</evidence>
<feature type="domain" description="HTH luxR-type" evidence="6">
    <location>
        <begin position="159"/>
        <end position="224"/>
    </location>
</feature>
<dbReference type="Gene3D" id="3.40.50.2300">
    <property type="match status" value="1"/>
</dbReference>
<dbReference type="CDD" id="cd06170">
    <property type="entry name" value="LuxR_C_like"/>
    <property type="match status" value="1"/>
</dbReference>
<dbReference type="SMART" id="SM00448">
    <property type="entry name" value="REC"/>
    <property type="match status" value="1"/>
</dbReference>
<dbReference type="PRINTS" id="PR00038">
    <property type="entry name" value="HTHLUXR"/>
</dbReference>
<gene>
    <name evidence="8" type="ORF">MTP13_16480</name>
</gene>
<dbReference type="PANTHER" id="PTHR43214:SF24">
    <property type="entry name" value="TRANSCRIPTIONAL REGULATORY PROTEIN NARL-RELATED"/>
    <property type="match status" value="1"/>
</dbReference>
<dbReference type="InterPro" id="IPR011006">
    <property type="entry name" value="CheY-like_superfamily"/>
</dbReference>
<reference evidence="8 9" key="1">
    <citation type="submission" date="2022-03" db="EMBL/GenBank/DDBJ databases">
        <title>Agromyces sp. isolated from the gut of P. brevitarsis seulensis larvae.</title>
        <authorList>
            <person name="Won M."/>
            <person name="Kwon S.-W."/>
        </authorList>
    </citation>
    <scope>NUCLEOTIDE SEQUENCE [LARGE SCALE GENOMIC DNA]</scope>
    <source>
        <strain evidence="8 9">KACC 16215</strain>
    </source>
</reference>
<evidence type="ECO:0000259" key="6">
    <source>
        <dbReference type="PROSITE" id="PS50043"/>
    </source>
</evidence>
<dbReference type="InterPro" id="IPR016032">
    <property type="entry name" value="Sig_transdc_resp-reg_C-effctor"/>
</dbReference>
<keyword evidence="3" id="KW-0238">DNA-binding</keyword>
<name>A0ABY4AYH6_9MICO</name>
<sequence length="235" mass="25271">MNESTAATAPRTIRVALADDQLLVRAGFRALLDAEPDVEVVAEAAGGRELLARLGEHAVDVVLMDIRMPDGDGLWATEQIAADPALAGVRVVIVTTFELDEYVARAVRAGASGFLVKDTEPVDLIRAVRVVAAGEGLLSPGVTRRLLERLSTGLRESPRRAELDVLTEREREVLRLVGLGLSNEEIAARLVLSPLTAKTHVSRIMSKVHARDRVHLVVLAYETGLVAPGWQDPAG</sequence>
<evidence type="ECO:0000256" key="5">
    <source>
        <dbReference type="PROSITE-ProRule" id="PRU00169"/>
    </source>
</evidence>
<feature type="domain" description="Response regulatory" evidence="7">
    <location>
        <begin position="14"/>
        <end position="132"/>
    </location>
</feature>
<dbReference type="Proteomes" id="UP000831304">
    <property type="component" value="Chromosome"/>
</dbReference>
<evidence type="ECO:0000256" key="2">
    <source>
        <dbReference type="ARBA" id="ARBA00023015"/>
    </source>
</evidence>
<proteinExistence type="predicted"/>